<gene>
    <name evidence="6" type="ORF">ABMA28_010464</name>
</gene>
<sequence>MASHSQFRITALLLLIIQITNSQPAKSNSRPVHEIINEQARSDDKIRLGTQGNLPYGNPLAGNSQQNARLHAQNQQAMFNAERIRQHRAQLQRWTKAPPQVDSYMRAYQESQENHQLALEQQQGNLRDKKTGNAEAKPVTKPRTVTRTQTLKRGVKVIPEAAKLLKDNKEKSRNHRSYGSVEYHQYLEPKAYKTVYVSPGPTYDQGVTIKPNGNVGLAYFKPSPEMPKLFTEAIPSKTQYVYPKQYSHMQNYESAKDIEALNSLLKKTPQVQVSELNALLSSGATESKDVLDTPIDLYFYKKDPQTEGQSNHYDELYAQVPPTYASAYMPEVKDHVPITEEVDDIENPNKDPKVKPIGLQTVLAPQVPEAETTTTKSNNYYKVEVASQIISSGFKPSEVKQYVPAEENDHTPHSQPLVYYIKKGPKPEDLSQRYLHHNSQQQGVQHLSEDGTGTSAYGDDDLHYAANYEFGYRVRDHASGNDFGHHEAKSGESTNGQYHVLLPDGRMQTVQYSAGPSGFHADISYDHLQ</sequence>
<keyword evidence="1 3" id="KW-0193">Cuticle</keyword>
<evidence type="ECO:0000256" key="3">
    <source>
        <dbReference type="PROSITE-ProRule" id="PRU00497"/>
    </source>
</evidence>
<dbReference type="PROSITE" id="PS51155">
    <property type="entry name" value="CHIT_BIND_RR_2"/>
    <property type="match status" value="1"/>
</dbReference>
<evidence type="ECO:0000256" key="4">
    <source>
        <dbReference type="SAM" id="MobiDB-lite"/>
    </source>
</evidence>
<reference evidence="6 7" key="1">
    <citation type="submission" date="2024-06" db="EMBL/GenBank/DDBJ databases">
        <title>A chromosome-level genome assembly of beet webworm, Loxostege sticticalis.</title>
        <authorList>
            <person name="Zhang Y."/>
        </authorList>
    </citation>
    <scope>NUCLEOTIDE SEQUENCE [LARGE SCALE GENOMIC DNA]</scope>
    <source>
        <strain evidence="6">AQ028</strain>
        <tissue evidence="6">Male pupae</tissue>
    </source>
</reference>
<evidence type="ECO:0000256" key="2">
    <source>
        <dbReference type="ARBA" id="ARBA00022729"/>
    </source>
</evidence>
<protein>
    <submittedName>
        <fullName evidence="6">Uncharacterized protein</fullName>
    </submittedName>
</protein>
<dbReference type="PANTHER" id="PTHR12236:SF79">
    <property type="entry name" value="CUTICULAR PROTEIN 50CB-RELATED"/>
    <property type="match status" value="1"/>
</dbReference>
<feature type="region of interest" description="Disordered" evidence="4">
    <location>
        <begin position="438"/>
        <end position="458"/>
    </location>
</feature>
<comment type="caution">
    <text evidence="6">The sequence shown here is derived from an EMBL/GenBank/DDBJ whole genome shotgun (WGS) entry which is preliminary data.</text>
</comment>
<evidence type="ECO:0000313" key="7">
    <source>
        <dbReference type="Proteomes" id="UP001549921"/>
    </source>
</evidence>
<dbReference type="Proteomes" id="UP001549921">
    <property type="component" value="Unassembled WGS sequence"/>
</dbReference>
<evidence type="ECO:0000256" key="1">
    <source>
        <dbReference type="ARBA" id="ARBA00022460"/>
    </source>
</evidence>
<dbReference type="EMBL" id="JBEDNZ010000026">
    <property type="protein sequence ID" value="KAL0810305.1"/>
    <property type="molecule type" value="Genomic_DNA"/>
</dbReference>
<evidence type="ECO:0000313" key="6">
    <source>
        <dbReference type="EMBL" id="KAL0810305.1"/>
    </source>
</evidence>
<dbReference type="AlphaFoldDB" id="A0ABD0S8B2"/>
<proteinExistence type="predicted"/>
<dbReference type="GO" id="GO:0042302">
    <property type="term" value="F:structural constituent of cuticle"/>
    <property type="evidence" value="ECO:0007669"/>
    <property type="project" value="UniProtKB-UniRule"/>
</dbReference>
<dbReference type="PROSITE" id="PS00233">
    <property type="entry name" value="CHIT_BIND_RR_1"/>
    <property type="match status" value="1"/>
</dbReference>
<dbReference type="InterPro" id="IPR000618">
    <property type="entry name" value="Insect_cuticle"/>
</dbReference>
<feature type="chain" id="PRO_5044895012" evidence="5">
    <location>
        <begin position="23"/>
        <end position="529"/>
    </location>
</feature>
<feature type="signal peptide" evidence="5">
    <location>
        <begin position="1"/>
        <end position="22"/>
    </location>
</feature>
<feature type="compositionally biased region" description="Polar residues" evidence="4">
    <location>
        <begin position="438"/>
        <end position="455"/>
    </location>
</feature>
<organism evidence="6 7">
    <name type="scientific">Loxostege sticticalis</name>
    <name type="common">Beet webworm moth</name>
    <dbReference type="NCBI Taxonomy" id="481309"/>
    <lineage>
        <taxon>Eukaryota</taxon>
        <taxon>Metazoa</taxon>
        <taxon>Ecdysozoa</taxon>
        <taxon>Arthropoda</taxon>
        <taxon>Hexapoda</taxon>
        <taxon>Insecta</taxon>
        <taxon>Pterygota</taxon>
        <taxon>Neoptera</taxon>
        <taxon>Endopterygota</taxon>
        <taxon>Lepidoptera</taxon>
        <taxon>Glossata</taxon>
        <taxon>Ditrysia</taxon>
        <taxon>Pyraloidea</taxon>
        <taxon>Crambidae</taxon>
        <taxon>Pyraustinae</taxon>
        <taxon>Loxostege</taxon>
    </lineage>
</organism>
<dbReference type="Pfam" id="PF00379">
    <property type="entry name" value="Chitin_bind_4"/>
    <property type="match status" value="1"/>
</dbReference>
<evidence type="ECO:0000256" key="5">
    <source>
        <dbReference type="SAM" id="SignalP"/>
    </source>
</evidence>
<dbReference type="InterPro" id="IPR031311">
    <property type="entry name" value="CHIT_BIND_RR_consensus"/>
</dbReference>
<name>A0ABD0S8B2_LOXSC</name>
<accession>A0ABD0S8B2</accession>
<keyword evidence="2 5" id="KW-0732">Signal</keyword>
<dbReference type="PANTHER" id="PTHR12236">
    <property type="entry name" value="STRUCTURAL CONTITUENT OF CUTICLE"/>
    <property type="match status" value="1"/>
</dbReference>
<dbReference type="InterPro" id="IPR051217">
    <property type="entry name" value="Insect_Cuticle_Struc_Prot"/>
</dbReference>